<evidence type="ECO:0000259" key="7">
    <source>
        <dbReference type="Pfam" id="PF00814"/>
    </source>
</evidence>
<evidence type="ECO:0000256" key="3">
    <source>
        <dbReference type="ARBA" id="ARBA00019012"/>
    </source>
</evidence>
<dbReference type="Proteomes" id="UP000245539">
    <property type="component" value="Unassembled WGS sequence"/>
</dbReference>
<dbReference type="Gene3D" id="3.30.420.40">
    <property type="match status" value="2"/>
</dbReference>
<proteinExistence type="inferred from homology"/>
<dbReference type="PANTHER" id="PTHR11735">
    <property type="entry name" value="TRNA N6-ADENOSINE THREONYLCARBAMOYLTRANSFERASE"/>
    <property type="match status" value="1"/>
</dbReference>
<gene>
    <name evidence="8" type="primary">tsaB</name>
    <name evidence="8" type="ORF">DKW60_17385</name>
</gene>
<evidence type="ECO:0000256" key="5">
    <source>
        <dbReference type="ARBA" id="ARBA00022694"/>
    </source>
</evidence>
<evidence type="ECO:0000256" key="2">
    <source>
        <dbReference type="ARBA" id="ARBA00010493"/>
    </source>
</evidence>
<dbReference type="Pfam" id="PF00814">
    <property type="entry name" value="TsaD"/>
    <property type="match status" value="1"/>
</dbReference>
<dbReference type="NCBIfam" id="TIGR03725">
    <property type="entry name" value="T6A_YeaZ"/>
    <property type="match status" value="1"/>
</dbReference>
<dbReference type="RefSeq" id="WP_109838940.1">
    <property type="nucleotide sequence ID" value="NZ_QGKM01000059.1"/>
</dbReference>
<dbReference type="GO" id="GO:0002949">
    <property type="term" value="P:tRNA threonylcarbamoyladenosine modification"/>
    <property type="evidence" value="ECO:0007669"/>
    <property type="project" value="InterPro"/>
</dbReference>
<evidence type="ECO:0000313" key="8">
    <source>
        <dbReference type="EMBL" id="PWQ94076.1"/>
    </source>
</evidence>
<comment type="similarity">
    <text evidence="2">Belongs to the KAE1 / TsaD family. TsaB subfamily.</text>
</comment>
<dbReference type="EMBL" id="QGKM01000059">
    <property type="protein sequence ID" value="PWQ94076.1"/>
    <property type="molecule type" value="Genomic_DNA"/>
</dbReference>
<keyword evidence="5" id="KW-0819">tRNA processing</keyword>
<evidence type="ECO:0000313" key="9">
    <source>
        <dbReference type="Proteomes" id="UP000245539"/>
    </source>
</evidence>
<dbReference type="GO" id="GO:0016740">
    <property type="term" value="F:transferase activity"/>
    <property type="evidence" value="ECO:0007669"/>
    <property type="project" value="UniProtKB-KW"/>
</dbReference>
<protein>
    <recommendedName>
        <fullName evidence="3">tRNA threonylcarbamoyladenosine biosynthesis protein TsaB</fullName>
    </recommendedName>
    <alternativeName>
        <fullName evidence="6">t(6)A37 threonylcarbamoyladenosine biosynthesis protein TsaB</fullName>
    </alternativeName>
</protein>
<sequence>MNILAIETATEACSVAIYCDGDITHRYELAPRKHTQLILPMMDDVLNEAGVARNALDAIAFGRGPGAFTGLRIAVGIAQGLALALDKPLIGISTLAAMAQQVVDMQGVNDLTLLPAIDARMNEVYWGCYQCIDGEASIQGEESVSSPEILLQQDKSETIVLGSGWEAYHAPVLDNPPEWIKQSVADVYPNAYYIAKLAATAYQRGELLDAADAEPVYLRNNVAKKKGEQGKSA</sequence>
<reference evidence="8 9" key="1">
    <citation type="submission" date="2018-05" db="EMBL/GenBank/DDBJ databases">
        <title>Leucothrix arctica sp. nov., isolated from Arctic seawater.</title>
        <authorList>
            <person name="Choi A."/>
            <person name="Baek K."/>
        </authorList>
    </citation>
    <scope>NUCLEOTIDE SEQUENCE [LARGE SCALE GENOMIC DNA]</scope>
    <source>
        <strain evidence="8 9">JCM 18388</strain>
    </source>
</reference>
<evidence type="ECO:0000256" key="1">
    <source>
        <dbReference type="ARBA" id="ARBA00004496"/>
    </source>
</evidence>
<comment type="caution">
    <text evidence="8">The sequence shown here is derived from an EMBL/GenBank/DDBJ whole genome shotgun (WGS) entry which is preliminary data.</text>
</comment>
<keyword evidence="8" id="KW-0808">Transferase</keyword>
<name>A0A317C614_9GAMM</name>
<dbReference type="InterPro" id="IPR000905">
    <property type="entry name" value="Gcp-like_dom"/>
</dbReference>
<dbReference type="GO" id="GO:0005829">
    <property type="term" value="C:cytosol"/>
    <property type="evidence" value="ECO:0007669"/>
    <property type="project" value="TreeGrafter"/>
</dbReference>
<dbReference type="SUPFAM" id="SSF53067">
    <property type="entry name" value="Actin-like ATPase domain"/>
    <property type="match status" value="2"/>
</dbReference>
<accession>A0A317C614</accession>
<feature type="domain" description="Gcp-like" evidence="7">
    <location>
        <begin position="28"/>
        <end position="154"/>
    </location>
</feature>
<dbReference type="CDD" id="cd24032">
    <property type="entry name" value="ASKHA_NBD_TsaB"/>
    <property type="match status" value="1"/>
</dbReference>
<comment type="subcellular location">
    <subcellularLocation>
        <location evidence="1">Cytoplasm</location>
    </subcellularLocation>
</comment>
<evidence type="ECO:0000256" key="6">
    <source>
        <dbReference type="ARBA" id="ARBA00032446"/>
    </source>
</evidence>
<dbReference type="AlphaFoldDB" id="A0A317C614"/>
<keyword evidence="9" id="KW-1185">Reference proteome</keyword>
<organism evidence="8 9">
    <name type="scientific">Leucothrix pacifica</name>
    <dbReference type="NCBI Taxonomy" id="1247513"/>
    <lineage>
        <taxon>Bacteria</taxon>
        <taxon>Pseudomonadati</taxon>
        <taxon>Pseudomonadota</taxon>
        <taxon>Gammaproteobacteria</taxon>
        <taxon>Thiotrichales</taxon>
        <taxon>Thiotrichaceae</taxon>
        <taxon>Leucothrix</taxon>
    </lineage>
</organism>
<evidence type="ECO:0000256" key="4">
    <source>
        <dbReference type="ARBA" id="ARBA00022490"/>
    </source>
</evidence>
<dbReference type="PANTHER" id="PTHR11735:SF11">
    <property type="entry name" value="TRNA THREONYLCARBAMOYLADENOSINE BIOSYNTHESIS PROTEIN TSAB"/>
    <property type="match status" value="1"/>
</dbReference>
<keyword evidence="4" id="KW-0963">Cytoplasm</keyword>
<dbReference type="OrthoDB" id="9809995at2"/>
<dbReference type="InterPro" id="IPR043129">
    <property type="entry name" value="ATPase_NBD"/>
</dbReference>
<dbReference type="FunFam" id="3.30.420.40:FF:000097">
    <property type="entry name" value="tRNA threonylcarbamoyladenosine biosynthesis protein TsaB"/>
    <property type="match status" value="1"/>
</dbReference>
<dbReference type="InterPro" id="IPR022496">
    <property type="entry name" value="T6A_TsaB"/>
</dbReference>